<feature type="region of interest" description="Disordered" evidence="1">
    <location>
        <begin position="270"/>
        <end position="292"/>
    </location>
</feature>
<organism evidence="2 3">
    <name type="scientific">Pomacea canaliculata</name>
    <name type="common">Golden apple snail</name>
    <dbReference type="NCBI Taxonomy" id="400727"/>
    <lineage>
        <taxon>Eukaryota</taxon>
        <taxon>Metazoa</taxon>
        <taxon>Spiralia</taxon>
        <taxon>Lophotrochozoa</taxon>
        <taxon>Mollusca</taxon>
        <taxon>Gastropoda</taxon>
        <taxon>Caenogastropoda</taxon>
        <taxon>Architaenioglossa</taxon>
        <taxon>Ampullarioidea</taxon>
        <taxon>Ampullariidae</taxon>
        <taxon>Pomacea</taxon>
    </lineage>
</organism>
<gene>
    <name evidence="2" type="ORF">C0Q70_06074</name>
</gene>
<proteinExistence type="predicted"/>
<reference evidence="2 3" key="1">
    <citation type="submission" date="2018-04" db="EMBL/GenBank/DDBJ databases">
        <title>The genome of golden apple snail Pomacea canaliculata provides insight into stress tolerance and invasive adaptation.</title>
        <authorList>
            <person name="Liu C."/>
            <person name="Liu B."/>
            <person name="Ren Y."/>
            <person name="Zhang Y."/>
            <person name="Wang H."/>
            <person name="Li S."/>
            <person name="Jiang F."/>
            <person name="Yin L."/>
            <person name="Zhang G."/>
            <person name="Qian W."/>
            <person name="Fan W."/>
        </authorList>
    </citation>
    <scope>NUCLEOTIDE SEQUENCE [LARGE SCALE GENOMIC DNA]</scope>
    <source>
        <strain evidence="2">SZHN2017</strain>
        <tissue evidence="2">Muscle</tissue>
    </source>
</reference>
<name>A0A2T7PN63_POMCA</name>
<sequence>MAQIFTSCTCSKGIALYAVRRIYADLTSDLRRFRSSVRRSRSPQYIVFFQKREPVVHRLHDKQTELLKDFLACFVKPEALSAASDVTSIDLTDPDNIHMESMFTISSAANTLMKKQPKEVKKSIRLKMREAFVKCGTYLQEKMPVNNKVLKICSVLDPIMRNTTQARQLLGQIPSRTNLVQNDQDTVDRFHREVNKYTYDVSPSSASEDAPVDVWWGGVSQDRFPLLCAAAKALLSCFHGPIIIGQKRTTALSHFTKTGTPRAVSLARMRGETEAHDEINEKPADGLKHKNA</sequence>
<protein>
    <recommendedName>
        <fullName evidence="4">HAT C-terminal dimerisation domain-containing protein</fullName>
    </recommendedName>
</protein>
<evidence type="ECO:0008006" key="4">
    <source>
        <dbReference type="Google" id="ProtNLM"/>
    </source>
</evidence>
<dbReference type="AlphaFoldDB" id="A0A2T7PN63"/>
<evidence type="ECO:0000313" key="3">
    <source>
        <dbReference type="Proteomes" id="UP000245119"/>
    </source>
</evidence>
<dbReference type="OrthoDB" id="6157256at2759"/>
<dbReference type="Proteomes" id="UP000245119">
    <property type="component" value="Linkage Group LG3"/>
</dbReference>
<comment type="caution">
    <text evidence="2">The sequence shown here is derived from an EMBL/GenBank/DDBJ whole genome shotgun (WGS) entry which is preliminary data.</text>
</comment>
<dbReference type="EMBL" id="PZQS01000003">
    <property type="protein sequence ID" value="PVD34797.1"/>
    <property type="molecule type" value="Genomic_DNA"/>
</dbReference>
<evidence type="ECO:0000256" key="1">
    <source>
        <dbReference type="SAM" id="MobiDB-lite"/>
    </source>
</evidence>
<accession>A0A2T7PN63</accession>
<evidence type="ECO:0000313" key="2">
    <source>
        <dbReference type="EMBL" id="PVD34797.1"/>
    </source>
</evidence>
<keyword evidence="3" id="KW-1185">Reference proteome</keyword>